<feature type="region of interest" description="Disordered" evidence="1">
    <location>
        <begin position="153"/>
        <end position="176"/>
    </location>
</feature>
<dbReference type="STRING" id="231916.A0A409VLD9"/>
<dbReference type="Gene3D" id="2.130.10.10">
    <property type="entry name" value="YVTN repeat-like/Quinoprotein amine dehydrogenase"/>
    <property type="match status" value="1"/>
</dbReference>
<sequence length="1064" mass="113988">MQHRPDSTSHTDTQQILDNTTLASNPTPSQHGHASHLLAVPPETLTSITAHLSPPALLALARTASQLAHHVAQDSTWRAAYVLHFLGVSHDSDFDLDDAADKRAILLRRSAPTWRQDFIWRYIMIRRWSRSKNLPVTHTPLMQSPISAMHIMPAPPSPATAAQSSPSSKHTNSQPQAAPALLTASTQYGIVARSFPLSGKILPGYLDASAVGARPALGAFGPAGNWGIIGQGNLNHIWNGNPNAHFTPNITACALSSTSLSDRAAEKAVANANSTANIAWGSRTGEVLFTTASKAMDGSSTSRRLTPNANSGVRVNRCAVGEEHEGSVEDVRWVNIVDTLSAGEIETSPYAISAGTDGRVKLWDATVSETGAHLCLWSSPMIIQKDRVGIFSDPCVRAEGLIKLDSEGGACHIVGVVQSGDIHVWTGFTLAIDESSPSSRPRACRLSATNVREIVIPRPTSRYSKKNNSVASNTSGIVKALSIDPKSSKDIVVLIAYEDEPVFYRVRIPGDGHVKDEQIEVTPFGNPSFGNTSVVVPFFARNGRKEASFVLVGDHIGCVSLYAWDAPAPSPATTRPIAPLRSIEVHRDGASVTALWWDGLLLVTGSSRGTTHVWDGMTFEHLRSFVNPIKRFRARDGQPAPNTNGTQGREAVKHILVNQEKDVLIVGIGGVVLAWHAGPVSGRNKEKGMGVRGRHAAGTAIGVHGRKRAGGAKHIGPFEMRQAIIETQFLLDHEAETAQRAYGREREHRAGLESLGLSEAEAVEYVLMLSRDEARAAERQRLEAAAEAAEIDQGVFEGDFDDDFEDEDEGPDLDVFESHSVYSSSGSSSASASSISRSSSSLSGYTTPLRDARPLASQIQPRLQAPSLQTQRNSHSSGRVQVVPSLSHSSSYLHGAEPMEAGEEFFDFEAEAEEASRRRAARDIARETLGNSQIQSEHTFPPMPTPTRVSPASSSSLSMSPAAASQGAINSSPKSVKSDSAWTVPLTKRTSFSTSPSTSSSGNAWAHGSPVARAQGSVSAAQRANANANVTRSAAPPFDDDMDEDLRFALELSLVEARSRGEDV</sequence>
<reference evidence="3 4" key="1">
    <citation type="journal article" date="2018" name="Evol. Lett.">
        <title>Horizontal gene cluster transfer increased hallucinogenic mushroom diversity.</title>
        <authorList>
            <person name="Reynolds H.T."/>
            <person name="Vijayakumar V."/>
            <person name="Gluck-Thaler E."/>
            <person name="Korotkin H.B."/>
            <person name="Matheny P.B."/>
            <person name="Slot J.C."/>
        </authorList>
    </citation>
    <scope>NUCLEOTIDE SEQUENCE [LARGE SCALE GENOMIC DNA]</scope>
    <source>
        <strain evidence="3 4">SRW20</strain>
    </source>
</reference>
<dbReference type="InterPro" id="IPR036322">
    <property type="entry name" value="WD40_repeat_dom_sf"/>
</dbReference>
<accession>A0A409VLD9</accession>
<feature type="compositionally biased region" description="Polar residues" evidence="1">
    <location>
        <begin position="929"/>
        <end position="938"/>
    </location>
</feature>
<feature type="region of interest" description="Disordered" evidence="1">
    <location>
        <begin position="912"/>
        <end position="1040"/>
    </location>
</feature>
<feature type="compositionally biased region" description="Polar residues" evidence="1">
    <location>
        <begin position="967"/>
        <end position="981"/>
    </location>
</feature>
<feature type="compositionally biased region" description="Polar residues" evidence="1">
    <location>
        <begin position="1016"/>
        <end position="1032"/>
    </location>
</feature>
<gene>
    <name evidence="3" type="ORF">CVT26_009923</name>
</gene>
<keyword evidence="4" id="KW-1185">Reference proteome</keyword>
<dbReference type="EMBL" id="NHYE01005615">
    <property type="protein sequence ID" value="PPQ67026.1"/>
    <property type="molecule type" value="Genomic_DNA"/>
</dbReference>
<dbReference type="InterPro" id="IPR001810">
    <property type="entry name" value="F-box_dom"/>
</dbReference>
<feature type="compositionally biased region" description="Low complexity" evidence="1">
    <location>
        <begin position="990"/>
        <end position="1001"/>
    </location>
</feature>
<feature type="compositionally biased region" description="Low complexity" evidence="1">
    <location>
        <begin position="950"/>
        <end position="965"/>
    </location>
</feature>
<dbReference type="InterPro" id="IPR015943">
    <property type="entry name" value="WD40/YVTN_repeat-like_dom_sf"/>
</dbReference>
<feature type="domain" description="F-box" evidence="2">
    <location>
        <begin position="34"/>
        <end position="80"/>
    </location>
</feature>
<feature type="compositionally biased region" description="Low complexity" evidence="1">
    <location>
        <begin position="159"/>
        <end position="168"/>
    </location>
</feature>
<proteinExistence type="predicted"/>
<dbReference type="Proteomes" id="UP000284706">
    <property type="component" value="Unassembled WGS sequence"/>
</dbReference>
<dbReference type="AlphaFoldDB" id="A0A409VLD9"/>
<evidence type="ECO:0000313" key="4">
    <source>
        <dbReference type="Proteomes" id="UP000284706"/>
    </source>
</evidence>
<feature type="region of interest" description="Disordered" evidence="1">
    <location>
        <begin position="795"/>
        <end position="848"/>
    </location>
</feature>
<dbReference type="PROSITE" id="PS50330">
    <property type="entry name" value="UIM"/>
    <property type="match status" value="1"/>
</dbReference>
<dbReference type="SUPFAM" id="SSF50978">
    <property type="entry name" value="WD40 repeat-like"/>
    <property type="match status" value="1"/>
</dbReference>
<dbReference type="InterPro" id="IPR001680">
    <property type="entry name" value="WD40_rpt"/>
</dbReference>
<dbReference type="OrthoDB" id="429520at2759"/>
<feature type="compositionally biased region" description="Acidic residues" evidence="1">
    <location>
        <begin position="798"/>
        <end position="815"/>
    </location>
</feature>
<feature type="region of interest" description="Disordered" evidence="1">
    <location>
        <begin position="863"/>
        <end position="884"/>
    </location>
</feature>
<dbReference type="InParanoid" id="A0A409VLD9"/>
<organism evidence="3 4">
    <name type="scientific">Gymnopilus dilepis</name>
    <dbReference type="NCBI Taxonomy" id="231916"/>
    <lineage>
        <taxon>Eukaryota</taxon>
        <taxon>Fungi</taxon>
        <taxon>Dikarya</taxon>
        <taxon>Basidiomycota</taxon>
        <taxon>Agaricomycotina</taxon>
        <taxon>Agaricomycetes</taxon>
        <taxon>Agaricomycetidae</taxon>
        <taxon>Agaricales</taxon>
        <taxon>Agaricineae</taxon>
        <taxon>Hymenogastraceae</taxon>
        <taxon>Gymnopilus</taxon>
    </lineage>
</organism>
<dbReference type="SMART" id="SM00320">
    <property type="entry name" value="WD40"/>
    <property type="match status" value="2"/>
</dbReference>
<name>A0A409VLD9_9AGAR</name>
<protein>
    <recommendedName>
        <fullName evidence="2">F-box domain-containing protein</fullName>
    </recommendedName>
</protein>
<dbReference type="SUPFAM" id="SSF81383">
    <property type="entry name" value="F-box domain"/>
    <property type="match status" value="1"/>
</dbReference>
<evidence type="ECO:0000259" key="2">
    <source>
        <dbReference type="PROSITE" id="PS50181"/>
    </source>
</evidence>
<feature type="compositionally biased region" description="Basic and acidic residues" evidence="1">
    <location>
        <begin position="914"/>
        <end position="926"/>
    </location>
</feature>
<evidence type="ECO:0000256" key="1">
    <source>
        <dbReference type="SAM" id="MobiDB-lite"/>
    </source>
</evidence>
<dbReference type="InterPro" id="IPR036047">
    <property type="entry name" value="F-box-like_dom_sf"/>
</dbReference>
<comment type="caution">
    <text evidence="3">The sequence shown here is derived from an EMBL/GenBank/DDBJ whole genome shotgun (WGS) entry which is preliminary data.</text>
</comment>
<evidence type="ECO:0000313" key="3">
    <source>
        <dbReference type="EMBL" id="PPQ67026.1"/>
    </source>
</evidence>
<feature type="compositionally biased region" description="Low complexity" evidence="1">
    <location>
        <begin position="818"/>
        <end position="843"/>
    </location>
</feature>
<dbReference type="PROSITE" id="PS50181">
    <property type="entry name" value="FBOX"/>
    <property type="match status" value="1"/>
</dbReference>
<dbReference type="InterPro" id="IPR003903">
    <property type="entry name" value="UIM_dom"/>
</dbReference>